<dbReference type="SMART" id="SM00387">
    <property type="entry name" value="HATPase_c"/>
    <property type="match status" value="1"/>
</dbReference>
<evidence type="ECO:0000313" key="11">
    <source>
        <dbReference type="EMBL" id="TQN33258.1"/>
    </source>
</evidence>
<evidence type="ECO:0000256" key="4">
    <source>
        <dbReference type="ARBA" id="ARBA00022679"/>
    </source>
</evidence>
<comment type="catalytic activity">
    <reaction evidence="1">
        <text>ATP + protein L-histidine = ADP + protein N-phospho-L-histidine.</text>
        <dbReference type="EC" id="2.7.13.3"/>
    </reaction>
</comment>
<keyword evidence="12" id="KW-1185">Reference proteome</keyword>
<organism evidence="11 12">
    <name type="scientific">Haloactinospora alba</name>
    <dbReference type="NCBI Taxonomy" id="405555"/>
    <lineage>
        <taxon>Bacteria</taxon>
        <taxon>Bacillati</taxon>
        <taxon>Actinomycetota</taxon>
        <taxon>Actinomycetes</taxon>
        <taxon>Streptosporangiales</taxon>
        <taxon>Nocardiopsidaceae</taxon>
        <taxon>Haloactinospora</taxon>
    </lineage>
</organism>
<evidence type="ECO:0000256" key="6">
    <source>
        <dbReference type="ARBA" id="ARBA00022777"/>
    </source>
</evidence>
<dbReference type="Pfam" id="PF02518">
    <property type="entry name" value="HATPase_c"/>
    <property type="match status" value="1"/>
</dbReference>
<dbReference type="GO" id="GO:0000155">
    <property type="term" value="F:phosphorelay sensor kinase activity"/>
    <property type="evidence" value="ECO:0007669"/>
    <property type="project" value="InterPro"/>
</dbReference>
<feature type="region of interest" description="Disordered" evidence="9">
    <location>
        <begin position="1"/>
        <end position="23"/>
    </location>
</feature>
<dbReference type="Gene3D" id="1.20.5.1930">
    <property type="match status" value="1"/>
</dbReference>
<keyword evidence="7" id="KW-0067">ATP-binding</keyword>
<dbReference type="Proteomes" id="UP000317422">
    <property type="component" value="Unassembled WGS sequence"/>
</dbReference>
<dbReference type="SUPFAM" id="SSF55874">
    <property type="entry name" value="ATPase domain of HSP90 chaperone/DNA topoisomerase II/histidine kinase"/>
    <property type="match status" value="1"/>
</dbReference>
<name>A0A543NN56_9ACTN</name>
<proteinExistence type="predicted"/>
<keyword evidence="5" id="KW-0547">Nucleotide-binding</keyword>
<comment type="caution">
    <text evidence="11">The sequence shown here is derived from an EMBL/GenBank/DDBJ whole genome shotgun (WGS) entry which is preliminary data.</text>
</comment>
<reference evidence="11 12" key="1">
    <citation type="submission" date="2019-06" db="EMBL/GenBank/DDBJ databases">
        <title>Sequencing the genomes of 1000 actinobacteria strains.</title>
        <authorList>
            <person name="Klenk H.-P."/>
        </authorList>
    </citation>
    <scope>NUCLEOTIDE SEQUENCE [LARGE SCALE GENOMIC DNA]</scope>
    <source>
        <strain evidence="11 12">DSM 45015</strain>
    </source>
</reference>
<dbReference type="GO" id="GO:0046983">
    <property type="term" value="F:protein dimerization activity"/>
    <property type="evidence" value="ECO:0007669"/>
    <property type="project" value="InterPro"/>
</dbReference>
<dbReference type="InterPro" id="IPR003594">
    <property type="entry name" value="HATPase_dom"/>
</dbReference>
<evidence type="ECO:0000256" key="3">
    <source>
        <dbReference type="ARBA" id="ARBA00022553"/>
    </source>
</evidence>
<protein>
    <recommendedName>
        <fullName evidence="2">histidine kinase</fullName>
        <ecNumber evidence="2">2.7.13.3</ecNumber>
    </recommendedName>
</protein>
<dbReference type="Gene3D" id="3.30.565.10">
    <property type="entry name" value="Histidine kinase-like ATPase, C-terminal domain"/>
    <property type="match status" value="1"/>
</dbReference>
<evidence type="ECO:0000256" key="2">
    <source>
        <dbReference type="ARBA" id="ARBA00012438"/>
    </source>
</evidence>
<evidence type="ECO:0000256" key="7">
    <source>
        <dbReference type="ARBA" id="ARBA00022840"/>
    </source>
</evidence>
<dbReference type="InterPro" id="IPR036890">
    <property type="entry name" value="HATPase_C_sf"/>
</dbReference>
<dbReference type="AlphaFoldDB" id="A0A543NN56"/>
<dbReference type="GO" id="GO:0005524">
    <property type="term" value="F:ATP binding"/>
    <property type="evidence" value="ECO:0007669"/>
    <property type="project" value="UniProtKB-KW"/>
</dbReference>
<gene>
    <name evidence="11" type="ORF">FHX37_3263</name>
</gene>
<keyword evidence="3" id="KW-0597">Phosphoprotein</keyword>
<dbReference type="PANTHER" id="PTHR24421:SF10">
    <property type="entry name" value="NITRATE_NITRITE SENSOR PROTEIN NARQ"/>
    <property type="match status" value="1"/>
</dbReference>
<evidence type="ECO:0000313" key="12">
    <source>
        <dbReference type="Proteomes" id="UP000317422"/>
    </source>
</evidence>
<dbReference type="CDD" id="cd16917">
    <property type="entry name" value="HATPase_UhpB-NarQ-NarX-like"/>
    <property type="match status" value="1"/>
</dbReference>
<dbReference type="InterPro" id="IPR011712">
    <property type="entry name" value="Sig_transdc_His_kin_sub3_dim/P"/>
</dbReference>
<sequence>MAQGNLIVPDRTPSEGTPAGNPLSRLPAAAVDGMLAVAVGAVTTGTELLVAESSGVQPRLAGFAALLCAAASLAAAGRFPAVTALTVGAATPLYYVLGPVDNGTAWLAFVAGSLRLAADGHRRWAYTGVGLALGAFASAELVDAELGRSLAVLGWVLAVVAACEIVLGRRDYLREAQHRAAEAERGRDEEVRRRATEERMRVARELHDVVAHNISLVNVQANAATHQCDPQRTRAALETIRTASTETLREVRRTMGVLNRAGEETMPRTAAPSLDQLTDLADRFTAEGLPVAVETAGREVELPASVGLVAYRVVQEALTNALRHARARSVRVSVRYGPARLRVSVDDDGCGPEPGAVEGAGIRGMRERVTALGGSFSAAPRPAGGFRVVALLPSCGGAQGLCDGRGPSRAVRPVPRRHGRGG</sequence>
<keyword evidence="8" id="KW-0902">Two-component regulatory system</keyword>
<feature type="region of interest" description="Disordered" evidence="9">
    <location>
        <begin position="402"/>
        <end position="422"/>
    </location>
</feature>
<dbReference type="InterPro" id="IPR050482">
    <property type="entry name" value="Sensor_HK_TwoCompSys"/>
</dbReference>
<dbReference type="PANTHER" id="PTHR24421">
    <property type="entry name" value="NITRATE/NITRITE SENSOR PROTEIN NARX-RELATED"/>
    <property type="match status" value="1"/>
</dbReference>
<keyword evidence="4" id="KW-0808">Transferase</keyword>
<evidence type="ECO:0000256" key="9">
    <source>
        <dbReference type="SAM" id="MobiDB-lite"/>
    </source>
</evidence>
<dbReference type="GO" id="GO:0016020">
    <property type="term" value="C:membrane"/>
    <property type="evidence" value="ECO:0007669"/>
    <property type="project" value="InterPro"/>
</dbReference>
<accession>A0A543NN56</accession>
<evidence type="ECO:0000259" key="10">
    <source>
        <dbReference type="SMART" id="SM00387"/>
    </source>
</evidence>
<dbReference type="Pfam" id="PF07730">
    <property type="entry name" value="HisKA_3"/>
    <property type="match status" value="1"/>
</dbReference>
<feature type="domain" description="Histidine kinase/HSP90-like ATPase" evidence="10">
    <location>
        <begin position="305"/>
        <end position="396"/>
    </location>
</feature>
<keyword evidence="6 11" id="KW-0418">Kinase</keyword>
<evidence type="ECO:0000256" key="8">
    <source>
        <dbReference type="ARBA" id="ARBA00023012"/>
    </source>
</evidence>
<dbReference type="EMBL" id="VFQC01000001">
    <property type="protein sequence ID" value="TQN33258.1"/>
    <property type="molecule type" value="Genomic_DNA"/>
</dbReference>
<dbReference type="EC" id="2.7.13.3" evidence="2"/>
<evidence type="ECO:0000256" key="1">
    <source>
        <dbReference type="ARBA" id="ARBA00000085"/>
    </source>
</evidence>
<evidence type="ECO:0000256" key="5">
    <source>
        <dbReference type="ARBA" id="ARBA00022741"/>
    </source>
</evidence>